<dbReference type="AlphaFoldDB" id="A0A366EGP1"/>
<feature type="transmembrane region" description="Helical" evidence="1">
    <location>
        <begin position="77"/>
        <end position="95"/>
    </location>
</feature>
<dbReference type="OrthoDB" id="2448863at2"/>
<dbReference type="EMBL" id="QNRI01000002">
    <property type="protein sequence ID" value="RBP00599.1"/>
    <property type="molecule type" value="Genomic_DNA"/>
</dbReference>
<sequence>MYCSQCNAPLETDAKFCTNCGAKVTDVQTKATASKTEATNDYVVQGKTIAKQYWSFIPNALAHPFTTSKQVTERDKINAIITIVLFSLFLPLYIYSSARVVMHGFMSPSFADIVIKPFFILIIFFAVLIAVKFGVAKLMKADVSFMYVVTSFGSLMVLPTAIALATWVFALIGSITFSSILMLLAISLTSIASMATVFSLKTKAPATSKLDAVYGVVITYVAMGIILFIIGDSLLGNLLSEFQNSFYAPF</sequence>
<accession>A0A366EGP1</accession>
<feature type="domain" description="Zinc-ribbon" evidence="2">
    <location>
        <begin position="2"/>
        <end position="24"/>
    </location>
</feature>
<keyword evidence="1" id="KW-0472">Membrane</keyword>
<evidence type="ECO:0000313" key="4">
    <source>
        <dbReference type="Proteomes" id="UP000252254"/>
    </source>
</evidence>
<dbReference type="InterPro" id="IPR026870">
    <property type="entry name" value="Zinc_ribbon_dom"/>
</dbReference>
<dbReference type="Proteomes" id="UP000252254">
    <property type="component" value="Unassembled WGS sequence"/>
</dbReference>
<dbReference type="Pfam" id="PF13240">
    <property type="entry name" value="Zn_Ribbon_1"/>
    <property type="match status" value="1"/>
</dbReference>
<gene>
    <name evidence="3" type="ORF">DES48_102363</name>
</gene>
<keyword evidence="1" id="KW-1133">Transmembrane helix</keyword>
<organism evidence="3 4">
    <name type="scientific">Paraliobacillus ryukyuensis</name>
    <dbReference type="NCBI Taxonomy" id="200904"/>
    <lineage>
        <taxon>Bacteria</taxon>
        <taxon>Bacillati</taxon>
        <taxon>Bacillota</taxon>
        <taxon>Bacilli</taxon>
        <taxon>Bacillales</taxon>
        <taxon>Bacillaceae</taxon>
        <taxon>Paraliobacillus</taxon>
    </lineage>
</organism>
<feature type="transmembrane region" description="Helical" evidence="1">
    <location>
        <begin position="175"/>
        <end position="200"/>
    </location>
</feature>
<reference evidence="3 4" key="1">
    <citation type="submission" date="2018-06" db="EMBL/GenBank/DDBJ databases">
        <title>Genomic Encyclopedia of Type Strains, Phase IV (KMG-IV): sequencing the most valuable type-strain genomes for metagenomic binning, comparative biology and taxonomic classification.</title>
        <authorList>
            <person name="Goeker M."/>
        </authorList>
    </citation>
    <scope>NUCLEOTIDE SEQUENCE [LARGE SCALE GENOMIC DNA]</scope>
    <source>
        <strain evidence="3 4">DSM 15140</strain>
    </source>
</reference>
<keyword evidence="4" id="KW-1185">Reference proteome</keyword>
<evidence type="ECO:0000313" key="3">
    <source>
        <dbReference type="EMBL" id="RBP00599.1"/>
    </source>
</evidence>
<feature type="transmembrane region" description="Helical" evidence="1">
    <location>
        <begin position="115"/>
        <end position="135"/>
    </location>
</feature>
<name>A0A366EGP1_9BACI</name>
<keyword evidence="1" id="KW-0812">Transmembrane</keyword>
<dbReference type="STRING" id="200904.GCA_900168775_00625"/>
<feature type="transmembrane region" description="Helical" evidence="1">
    <location>
        <begin position="147"/>
        <end position="169"/>
    </location>
</feature>
<evidence type="ECO:0000256" key="1">
    <source>
        <dbReference type="SAM" id="Phobius"/>
    </source>
</evidence>
<comment type="caution">
    <text evidence="3">The sequence shown here is derived from an EMBL/GenBank/DDBJ whole genome shotgun (WGS) entry which is preliminary data.</text>
</comment>
<feature type="transmembrane region" description="Helical" evidence="1">
    <location>
        <begin position="212"/>
        <end position="231"/>
    </location>
</feature>
<proteinExistence type="predicted"/>
<dbReference type="RefSeq" id="WP_113867392.1">
    <property type="nucleotide sequence ID" value="NZ_BAABQN010000002.1"/>
</dbReference>
<protein>
    <submittedName>
        <fullName evidence="3">Zinc ribbon protein</fullName>
    </submittedName>
</protein>
<evidence type="ECO:0000259" key="2">
    <source>
        <dbReference type="Pfam" id="PF13240"/>
    </source>
</evidence>